<keyword evidence="5" id="KW-0131">Cell cycle</keyword>
<comment type="similarity">
    <text evidence="1">Belongs to the APC1 family.</text>
</comment>
<keyword evidence="4" id="KW-0498">Mitosis</keyword>
<dbReference type="InterPro" id="IPR024990">
    <property type="entry name" value="Apc1"/>
</dbReference>
<evidence type="ECO:0000256" key="5">
    <source>
        <dbReference type="ARBA" id="ARBA00023306"/>
    </source>
</evidence>
<dbReference type="GO" id="GO:0007091">
    <property type="term" value="P:metaphase/anaphase transition of mitotic cell cycle"/>
    <property type="evidence" value="ECO:0007669"/>
    <property type="project" value="EnsemblFungi"/>
</dbReference>
<feature type="domain" description="Anaphase-promoting complex subunit 1 beta-sandwich" evidence="7">
    <location>
        <begin position="1543"/>
        <end position="1626"/>
    </location>
</feature>
<reference evidence="9" key="1">
    <citation type="submission" date="2016-03" db="EMBL/GenBank/DDBJ databases">
        <authorList>
            <person name="Devillers H."/>
        </authorList>
    </citation>
    <scope>NUCLEOTIDE SEQUENCE [LARGE SCALE GENOMIC DNA]</scope>
</reference>
<keyword evidence="3" id="KW-0677">Repeat</keyword>
<dbReference type="STRING" id="1266660.A0A1G4JB49"/>
<evidence type="ECO:0000313" key="9">
    <source>
        <dbReference type="Proteomes" id="UP000190274"/>
    </source>
</evidence>
<dbReference type="Gene3D" id="1.25.10.10">
    <property type="entry name" value="Leucine-rich Repeat Variant"/>
    <property type="match status" value="1"/>
</dbReference>
<sequence length="1731" mass="193363">MQQDDNTECQNSPNGQVWVYDENVVEWKRGAETLRRFEFPGEKVFKAGFVDFETVSNCLVIILEDRAQIYYVTRGDSNTVSFPFCICKAFIHPSGVILERRVLEDSSPPNFSRASTPLLRHRFITLTDPLNLFGSLVIASCAQEQENKLAMLHFPSSSDHHIGVLYDSTTQNLSFHNVKILSALKRSNPNSRQDPTTIPKQHRKKTYTPYVGDPVAGPSRSFSDKHNVPLNRRALSIDHNGSISSSTSGPLYNGSNSANSLSTELTSNLRKISIMNRRSVSGTVGVDGDQPQLVQLPTTNMHQLNAENIKRSTSATLDRMGSGSILDISPSHTSQISQELFDHTVLNKDVLLTKIAHASTPKKLSSRIRILNCRFEDKEALILHDTENQWGKVWIFDLNLSLTENMRYKALNNSPIALTRIIDIKWSMVSSFCSFDSEILFGFIMLLSSSKEEVTLYNPFLNLTSNPIQLTPDIHHDSLYYARDNRLLTRQNSAWLPLTIVPELSSVKHCFQAIRLLCDSFTYSYIALLWQVARNNLCRPAIESADFLALKFTLVGLIQLRDLPAEANVTINAVRQCPVFSNSLDGARFLPKIVMGLHLIREEYQLNLLQRLQVQLLGELLCLLTKLMHWPNLWQEFYGGNDPSDESYPVSDQKFAHPLDQPPSIIRSLYSATDGSTIPVTPFITFSRLLDDGSTVDHIVTPRTHKMLQLFEGFDSTAYSHSDLLAIINSLHIDQGELETYPLGIYAPLKGILKSIEKQMSDSNTELDFSLIERSDLRLNAQNLSSIQSDNIHGKKATLVSRIITGDGTSQRYICKKASIKSIKMMVEEVINLTTDKGDDQLSIKNNPEEIGDGQALKRNASLIFSQDRRFFDAVEFLHYGIPHKINLHILEKTYTRNLQKKRIYSQISALRTFTSAIGWGAVAFATERPLATQKWPRSRLNLHCTFPDKTTVSVDPSTCDPNLLSWGEFHGGVSSGLRISPKSAGITGSWITFAKPPELDAQHGGLLLGLGLNGHLKNLEEWHVYNYLSPKQTHTSIGLMLGMSASLKGTMDLKLTKVLSVHIVALLPQGSSDLNVNFRVQTAGLIGIGLLYLNSQHRRMTDMLFSQLTSFVTINEEAAPDEGYRMAAGVALGLINLGTGSMSSLSQSEDPLEDLVSNESDTENDRGSDLHFRANGGVLDPTVSTGLLNLVSGAHDTEESWMSANSQIGTVVALMLIYLKTNNQAVAGRLAPGTGEMNMKLRPYMRPEMFMYREWARHMILWDGIEGRLSWLFDDLDLTHSLTLDTDSLPQYYCLAGRTLAVGLKFASSGDKALRDDLLYMIDKLLPLYQCSVDMRLDFQLAIKAINILINVLLVSVSMVMSGTGDLAALRRIRFLHETITGRHSDLFRAAENKKGGARARGAGFAQTDDNDEVGSGAPSNFTEAHAANPGVGGEEEEENEDDEDEDDEDEDQGNFSTMDTNTGSNGGEGQHWKDEENHFGKYMATSMSLGFLFLGSGQYAFKTSSLDCLAYLIISVLPTYMNPHCLQETRHFWSMAVAYRSLIVRDSKTGASLNKVPVEILMKPRKGDVNPKIMNLFSPCLLPDVRNINSIRVLSPDYYPVSLTFKDEQDSSNFLNNGCVLFVQPKDESIEGWEVAENTTDKNLEVKYAFGKSQSKTFPHSPNGSLSNRNLVQLFTDLGITRQEALDFGSEISKLEKDHRPLPDENLLMSCQNKSRRYQLELWRCSHNL</sequence>
<dbReference type="Proteomes" id="UP000190274">
    <property type="component" value="Chromosome E"/>
</dbReference>
<protein>
    <submittedName>
        <fullName evidence="8">LADA_0E02938g1_1</fullName>
    </submittedName>
</protein>
<dbReference type="GO" id="GO:0005680">
    <property type="term" value="C:anaphase-promoting complex"/>
    <property type="evidence" value="ECO:0007669"/>
    <property type="project" value="EnsemblFungi"/>
</dbReference>
<keyword evidence="2" id="KW-0132">Cell division</keyword>
<dbReference type="EMBL" id="LT598455">
    <property type="protein sequence ID" value="SCU87261.1"/>
    <property type="molecule type" value="Genomic_DNA"/>
</dbReference>
<dbReference type="GO" id="GO:0070979">
    <property type="term" value="P:protein K11-linked ubiquitination"/>
    <property type="evidence" value="ECO:0007669"/>
    <property type="project" value="TreeGrafter"/>
</dbReference>
<dbReference type="GO" id="GO:0031145">
    <property type="term" value="P:anaphase-promoting complex-dependent catabolic process"/>
    <property type="evidence" value="ECO:0007669"/>
    <property type="project" value="EnsemblFungi"/>
</dbReference>
<accession>A0A1G4JB49</accession>
<organism evidence="8 9">
    <name type="scientific">Lachancea dasiensis</name>
    <dbReference type="NCBI Taxonomy" id="1072105"/>
    <lineage>
        <taxon>Eukaryota</taxon>
        <taxon>Fungi</taxon>
        <taxon>Dikarya</taxon>
        <taxon>Ascomycota</taxon>
        <taxon>Saccharomycotina</taxon>
        <taxon>Saccharomycetes</taxon>
        <taxon>Saccharomycetales</taxon>
        <taxon>Saccharomycetaceae</taxon>
        <taxon>Lachancea</taxon>
    </lineage>
</organism>
<dbReference type="GO" id="GO:0060090">
    <property type="term" value="F:molecular adaptor activity"/>
    <property type="evidence" value="ECO:0007669"/>
    <property type="project" value="EnsemblFungi"/>
</dbReference>
<dbReference type="GO" id="GO:0010458">
    <property type="term" value="P:exit from mitosis"/>
    <property type="evidence" value="ECO:0007669"/>
    <property type="project" value="EnsemblFungi"/>
</dbReference>
<dbReference type="InterPro" id="IPR048971">
    <property type="entry name" value="Apc1_3rd"/>
</dbReference>
<dbReference type="FunFam" id="1.25.10.10:FF:000435">
    <property type="entry name" value="Ubiquitin ligase subunit"/>
    <property type="match status" value="1"/>
</dbReference>
<feature type="compositionally biased region" description="Acidic residues" evidence="6">
    <location>
        <begin position="1435"/>
        <end position="1454"/>
    </location>
</feature>
<feature type="region of interest" description="Disordered" evidence="6">
    <location>
        <begin position="1146"/>
        <end position="1170"/>
    </location>
</feature>
<feature type="compositionally biased region" description="Polar residues" evidence="6">
    <location>
        <begin position="1455"/>
        <end position="1465"/>
    </location>
</feature>
<proteinExistence type="inferred from homology"/>
<keyword evidence="9" id="KW-1185">Reference proteome</keyword>
<evidence type="ECO:0000259" key="7">
    <source>
        <dbReference type="Pfam" id="PF21282"/>
    </source>
</evidence>
<evidence type="ECO:0000256" key="4">
    <source>
        <dbReference type="ARBA" id="ARBA00022776"/>
    </source>
</evidence>
<evidence type="ECO:0000256" key="1">
    <source>
        <dbReference type="ARBA" id="ARBA00010547"/>
    </source>
</evidence>
<dbReference type="PANTHER" id="PTHR12827">
    <property type="entry name" value="MEIOTIC CHECKPOINT REGULATOR TSG24 FAMILY MEMBER"/>
    <property type="match status" value="1"/>
</dbReference>
<gene>
    <name evidence="8" type="ORF">LADA_0E02938G</name>
</gene>
<feature type="region of interest" description="Disordered" evidence="6">
    <location>
        <begin position="1399"/>
        <end position="1475"/>
    </location>
</feature>
<dbReference type="Pfam" id="PF21282">
    <property type="entry name" value="APC1_3rd"/>
    <property type="match status" value="1"/>
</dbReference>
<name>A0A1G4JB49_9SACH</name>
<dbReference type="GO" id="GO:0051301">
    <property type="term" value="P:cell division"/>
    <property type="evidence" value="ECO:0007669"/>
    <property type="project" value="UniProtKB-KW"/>
</dbReference>
<evidence type="ECO:0000313" key="8">
    <source>
        <dbReference type="EMBL" id="SCU87261.1"/>
    </source>
</evidence>
<evidence type="ECO:0000256" key="3">
    <source>
        <dbReference type="ARBA" id="ARBA00022737"/>
    </source>
</evidence>
<dbReference type="GO" id="GO:0061630">
    <property type="term" value="F:ubiquitin protein ligase activity"/>
    <property type="evidence" value="ECO:0007669"/>
    <property type="project" value="EnsemblFungi"/>
</dbReference>
<dbReference type="PANTHER" id="PTHR12827:SF3">
    <property type="entry name" value="ANAPHASE-PROMOTING COMPLEX SUBUNIT 1"/>
    <property type="match status" value="1"/>
</dbReference>
<evidence type="ECO:0000256" key="6">
    <source>
        <dbReference type="SAM" id="MobiDB-lite"/>
    </source>
</evidence>
<dbReference type="GO" id="GO:0042802">
    <property type="term" value="F:identical protein binding"/>
    <property type="evidence" value="ECO:0007669"/>
    <property type="project" value="EnsemblFungi"/>
</dbReference>
<dbReference type="InterPro" id="IPR011989">
    <property type="entry name" value="ARM-like"/>
</dbReference>
<dbReference type="OrthoDB" id="26401at2759"/>
<evidence type="ECO:0000256" key="2">
    <source>
        <dbReference type="ARBA" id="ARBA00022618"/>
    </source>
</evidence>